<evidence type="ECO:0000259" key="11">
    <source>
        <dbReference type="PROSITE" id="PS51195"/>
    </source>
</evidence>
<dbReference type="OrthoDB" id="196131at2759"/>
<feature type="compositionally biased region" description="Polar residues" evidence="8">
    <location>
        <begin position="1"/>
        <end position="11"/>
    </location>
</feature>
<evidence type="ECO:0000259" key="9">
    <source>
        <dbReference type="PROSITE" id="PS51192"/>
    </source>
</evidence>
<dbReference type="Gene3D" id="3.40.50.300">
    <property type="entry name" value="P-loop containing nucleotide triphosphate hydrolases"/>
    <property type="match status" value="2"/>
</dbReference>
<dbReference type="InterPro" id="IPR014001">
    <property type="entry name" value="Helicase_ATP-bd"/>
</dbReference>
<dbReference type="EMBL" id="MPUH01000305">
    <property type="protein sequence ID" value="OMJ83405.1"/>
    <property type="molecule type" value="Genomic_DNA"/>
</dbReference>
<dbReference type="SMART" id="SM00487">
    <property type="entry name" value="DEXDc"/>
    <property type="match status" value="1"/>
</dbReference>
<proteinExistence type="inferred from homology"/>
<dbReference type="SUPFAM" id="SSF52540">
    <property type="entry name" value="P-loop containing nucleoside triphosphate hydrolases"/>
    <property type="match status" value="1"/>
</dbReference>
<feature type="short sequence motif" description="Q motif" evidence="6">
    <location>
        <begin position="93"/>
        <end position="121"/>
    </location>
</feature>
<dbReference type="PROSITE" id="PS51192">
    <property type="entry name" value="HELICASE_ATP_BIND_1"/>
    <property type="match status" value="1"/>
</dbReference>
<evidence type="ECO:0000256" key="1">
    <source>
        <dbReference type="ARBA" id="ARBA00012552"/>
    </source>
</evidence>
<accession>A0A1R2C392</accession>
<dbReference type="InterPro" id="IPR001650">
    <property type="entry name" value="Helicase_C-like"/>
</dbReference>
<name>A0A1R2C392_9CILI</name>
<feature type="domain" description="Helicase ATP-binding" evidence="9">
    <location>
        <begin position="129"/>
        <end position="304"/>
    </location>
</feature>
<dbReference type="Proteomes" id="UP000187209">
    <property type="component" value="Unassembled WGS sequence"/>
</dbReference>
<gene>
    <name evidence="12" type="ORF">SteCoe_15673</name>
</gene>
<reference evidence="12 13" key="1">
    <citation type="submission" date="2016-11" db="EMBL/GenBank/DDBJ databases">
        <title>The macronuclear genome of Stentor coeruleus: a giant cell with tiny introns.</title>
        <authorList>
            <person name="Slabodnick M."/>
            <person name="Ruby J.G."/>
            <person name="Reiff S.B."/>
            <person name="Swart E.C."/>
            <person name="Gosai S."/>
            <person name="Prabakaran S."/>
            <person name="Witkowska E."/>
            <person name="Larue G.E."/>
            <person name="Fisher S."/>
            <person name="Freeman R.M."/>
            <person name="Gunawardena J."/>
            <person name="Chu W."/>
            <person name="Stover N.A."/>
            <person name="Gregory B.D."/>
            <person name="Nowacki M."/>
            <person name="Derisi J."/>
            <person name="Roy S.W."/>
            <person name="Marshall W.F."/>
            <person name="Sood P."/>
        </authorList>
    </citation>
    <scope>NUCLEOTIDE SEQUENCE [LARGE SCALE GENOMIC DNA]</scope>
    <source>
        <strain evidence="12">WM001</strain>
    </source>
</reference>
<comment type="caution">
    <text evidence="12">The sequence shown here is derived from an EMBL/GenBank/DDBJ whole genome shotgun (WGS) entry which is preliminary data.</text>
</comment>
<dbReference type="Pfam" id="PF00270">
    <property type="entry name" value="DEAD"/>
    <property type="match status" value="1"/>
</dbReference>
<dbReference type="FunFam" id="3.40.50.300:FF:000008">
    <property type="entry name" value="ATP-dependent RNA helicase RhlB"/>
    <property type="match status" value="1"/>
</dbReference>
<feature type="region of interest" description="Disordered" evidence="8">
    <location>
        <begin position="518"/>
        <end position="566"/>
    </location>
</feature>
<evidence type="ECO:0000256" key="3">
    <source>
        <dbReference type="ARBA" id="ARBA00022801"/>
    </source>
</evidence>
<dbReference type="EC" id="3.6.4.13" evidence="1"/>
<protein>
    <recommendedName>
        <fullName evidence="1">RNA helicase</fullName>
        <ecNumber evidence="1">3.6.4.13</ecNumber>
    </recommendedName>
</protein>
<evidence type="ECO:0000256" key="5">
    <source>
        <dbReference type="ARBA" id="ARBA00022840"/>
    </source>
</evidence>
<feature type="region of interest" description="Disordered" evidence="8">
    <location>
        <begin position="1"/>
        <end position="31"/>
    </location>
</feature>
<dbReference type="InterPro" id="IPR011545">
    <property type="entry name" value="DEAD/DEAH_box_helicase_dom"/>
</dbReference>
<dbReference type="FunFam" id="3.40.50.300:FF:000079">
    <property type="entry name" value="probable ATP-dependent RNA helicase DDX17"/>
    <property type="match status" value="1"/>
</dbReference>
<organism evidence="12 13">
    <name type="scientific">Stentor coeruleus</name>
    <dbReference type="NCBI Taxonomy" id="5963"/>
    <lineage>
        <taxon>Eukaryota</taxon>
        <taxon>Sar</taxon>
        <taxon>Alveolata</taxon>
        <taxon>Ciliophora</taxon>
        <taxon>Postciliodesmatophora</taxon>
        <taxon>Heterotrichea</taxon>
        <taxon>Heterotrichida</taxon>
        <taxon>Stentoridae</taxon>
        <taxon>Stentor</taxon>
    </lineage>
</organism>
<dbReference type="PROSITE" id="PS51195">
    <property type="entry name" value="Q_MOTIF"/>
    <property type="match status" value="1"/>
</dbReference>
<dbReference type="CDD" id="cd17966">
    <property type="entry name" value="DEADc_DDX5_DDX17"/>
    <property type="match status" value="1"/>
</dbReference>
<feature type="domain" description="Helicase C-terminal" evidence="10">
    <location>
        <begin position="316"/>
        <end position="478"/>
    </location>
</feature>
<dbReference type="PROSITE" id="PS00039">
    <property type="entry name" value="DEAD_ATP_HELICASE"/>
    <property type="match status" value="1"/>
</dbReference>
<dbReference type="InterPro" id="IPR027417">
    <property type="entry name" value="P-loop_NTPase"/>
</dbReference>
<dbReference type="PROSITE" id="PS51194">
    <property type="entry name" value="HELICASE_CTER"/>
    <property type="match status" value="1"/>
</dbReference>
<evidence type="ECO:0000256" key="7">
    <source>
        <dbReference type="RuleBase" id="RU000492"/>
    </source>
</evidence>
<dbReference type="GO" id="GO:0003724">
    <property type="term" value="F:RNA helicase activity"/>
    <property type="evidence" value="ECO:0007669"/>
    <property type="project" value="UniProtKB-EC"/>
</dbReference>
<dbReference type="GO" id="GO:0016787">
    <property type="term" value="F:hydrolase activity"/>
    <property type="evidence" value="ECO:0007669"/>
    <property type="project" value="UniProtKB-KW"/>
</dbReference>
<dbReference type="InterPro" id="IPR000629">
    <property type="entry name" value="RNA-helicase_DEAD-box_CS"/>
</dbReference>
<evidence type="ECO:0000256" key="2">
    <source>
        <dbReference type="ARBA" id="ARBA00022741"/>
    </source>
</evidence>
<feature type="compositionally biased region" description="Basic residues" evidence="8">
    <location>
        <begin position="555"/>
        <end position="566"/>
    </location>
</feature>
<comment type="similarity">
    <text evidence="7">Belongs to the DEAD box helicase family.</text>
</comment>
<dbReference type="CDD" id="cd18787">
    <property type="entry name" value="SF2_C_DEAD"/>
    <property type="match status" value="1"/>
</dbReference>
<dbReference type="GO" id="GO:0003676">
    <property type="term" value="F:nucleic acid binding"/>
    <property type="evidence" value="ECO:0007669"/>
    <property type="project" value="InterPro"/>
</dbReference>
<dbReference type="InterPro" id="IPR014014">
    <property type="entry name" value="RNA_helicase_DEAD_Q_motif"/>
</dbReference>
<keyword evidence="2 7" id="KW-0547">Nucleotide-binding</keyword>
<keyword evidence="3 7" id="KW-0378">Hydrolase</keyword>
<evidence type="ECO:0000259" key="10">
    <source>
        <dbReference type="PROSITE" id="PS51194"/>
    </source>
</evidence>
<feature type="domain" description="DEAD-box RNA helicase Q" evidence="11">
    <location>
        <begin position="93"/>
        <end position="121"/>
    </location>
</feature>
<keyword evidence="4 7" id="KW-0347">Helicase</keyword>
<evidence type="ECO:0000313" key="12">
    <source>
        <dbReference type="EMBL" id="OMJ83405.1"/>
    </source>
</evidence>
<dbReference type="GO" id="GO:0005524">
    <property type="term" value="F:ATP binding"/>
    <property type="evidence" value="ECO:0007669"/>
    <property type="project" value="UniProtKB-KW"/>
</dbReference>
<sequence>MSGHYSSSTANREWKAPSWASQPARTVSFPDSEDQLGNRLLKIDWSEQSLVKFNKNFYREHPDVSSRTDAEAKRIREELGVTVFGYSVPKPVLTFQEASFPDYILRCLSDAKFVKPTSIQSQGKNYLGWPLALSGKDMIGIAQTGSGKTLAFILPAIIHINDQEKLRRGDGPVALVVSPTRELAMQTSQECNRFGRPCHIYNSCIYGGVPKIYQQRELEKGVHIIVATPGRLIDFLEMGATNLKRVTYLVLDEADRMLDMGFEPQIRKIVSQIRPDRQTLMWSATWPKEVQNLAKDFLIDPVHIQAGSLNLAANSDIKQVIEVVEDSGKILLLLKILKDETMKGFKILIFTETKRGCDLLARDLKSENFPVGSIHGDKTQRERDQVLRDFRYGRINVMVATDVAARGLDVKDVGLVINYDFPMSIEDYVHRVGRTGRAGETGTAITFFTRTNARLARDLIQVLKESKQEVPEELYALRGREPSGRGGFYGGGSRFGDRYGGRRTGGYNDRNVGYGARSYGDRNANSGYGERGTPVSYADRNNTAGIVAGNDDRSRRRTSRSPRRYQ</sequence>
<evidence type="ECO:0000256" key="8">
    <source>
        <dbReference type="SAM" id="MobiDB-lite"/>
    </source>
</evidence>
<dbReference type="PANTHER" id="PTHR47958">
    <property type="entry name" value="ATP-DEPENDENT RNA HELICASE DBP3"/>
    <property type="match status" value="1"/>
</dbReference>
<dbReference type="AlphaFoldDB" id="A0A1R2C392"/>
<evidence type="ECO:0000256" key="4">
    <source>
        <dbReference type="ARBA" id="ARBA00022806"/>
    </source>
</evidence>
<evidence type="ECO:0000313" key="13">
    <source>
        <dbReference type="Proteomes" id="UP000187209"/>
    </source>
</evidence>
<dbReference type="SMART" id="SM00490">
    <property type="entry name" value="HELICc"/>
    <property type="match status" value="1"/>
</dbReference>
<dbReference type="Pfam" id="PF00271">
    <property type="entry name" value="Helicase_C"/>
    <property type="match status" value="1"/>
</dbReference>
<keyword evidence="5 7" id="KW-0067">ATP-binding</keyword>
<keyword evidence="13" id="KW-1185">Reference proteome</keyword>
<evidence type="ECO:0000256" key="6">
    <source>
        <dbReference type="PROSITE-ProRule" id="PRU00552"/>
    </source>
</evidence>